<keyword evidence="2 5" id="KW-0808">Transferase</keyword>
<dbReference type="InterPro" id="IPR029028">
    <property type="entry name" value="Alpha/beta_knot_MTases"/>
</dbReference>
<accession>A0A8B6M369</accession>
<dbReference type="NCBIfam" id="TIGR00186">
    <property type="entry name" value="rRNA_methyl_3"/>
    <property type="match status" value="1"/>
</dbReference>
<dbReference type="InterPro" id="IPR029064">
    <property type="entry name" value="Ribosomal_eL30-like_sf"/>
</dbReference>
<keyword evidence="1 5" id="KW-0489">Methyltransferase</keyword>
<evidence type="ECO:0000256" key="1">
    <source>
        <dbReference type="ARBA" id="ARBA00022603"/>
    </source>
</evidence>
<dbReference type="InterPro" id="IPR029026">
    <property type="entry name" value="tRNA_m1G_MTases_N"/>
</dbReference>
<dbReference type="GO" id="GO:0003723">
    <property type="term" value="F:RNA binding"/>
    <property type="evidence" value="ECO:0007669"/>
    <property type="project" value="InterPro"/>
</dbReference>
<dbReference type="PANTHER" id="PTHR46429">
    <property type="entry name" value="23S RRNA (GUANOSINE-2'-O-)-METHYLTRANSFERASE RLMB"/>
    <property type="match status" value="1"/>
</dbReference>
<proteinExistence type="predicted"/>
<dbReference type="GO" id="GO:0008173">
    <property type="term" value="F:RNA methyltransferase activity"/>
    <property type="evidence" value="ECO:0007669"/>
    <property type="project" value="InterPro"/>
</dbReference>
<dbReference type="CDD" id="cd18103">
    <property type="entry name" value="SpoU-like_RlmB"/>
    <property type="match status" value="1"/>
</dbReference>
<dbReference type="SUPFAM" id="SSF75217">
    <property type="entry name" value="alpha/beta knot"/>
    <property type="match status" value="1"/>
</dbReference>
<dbReference type="SMART" id="SM00967">
    <property type="entry name" value="SpoU_sub_bind"/>
    <property type="match status" value="1"/>
</dbReference>
<dbReference type="AlphaFoldDB" id="A0A8B6M369"/>
<dbReference type="Gene3D" id="3.30.1330.30">
    <property type="match status" value="1"/>
</dbReference>
<reference evidence="5 6" key="1">
    <citation type="submission" date="2019-05" db="EMBL/GenBank/DDBJ databases">
        <authorList>
            <person name="Farhan Ul Haque M."/>
        </authorList>
    </citation>
    <scope>NUCLEOTIDE SEQUENCE [LARGE SCALE GENOMIC DNA]</scope>
    <source>
        <strain evidence="5">2</strain>
    </source>
</reference>
<keyword evidence="6" id="KW-1185">Reference proteome</keyword>
<dbReference type="Pfam" id="PF00588">
    <property type="entry name" value="SpoU_methylase"/>
    <property type="match status" value="1"/>
</dbReference>
<evidence type="ECO:0000313" key="6">
    <source>
        <dbReference type="Proteomes" id="UP000485880"/>
    </source>
</evidence>
<evidence type="ECO:0000313" key="5">
    <source>
        <dbReference type="EMBL" id="VTZ49195.1"/>
    </source>
</evidence>
<dbReference type="InterPro" id="IPR001537">
    <property type="entry name" value="SpoU_MeTrfase"/>
</dbReference>
<dbReference type="GO" id="GO:0006396">
    <property type="term" value="P:RNA processing"/>
    <property type="evidence" value="ECO:0007669"/>
    <property type="project" value="InterPro"/>
</dbReference>
<dbReference type="Pfam" id="PF08032">
    <property type="entry name" value="SpoU_sub_bind"/>
    <property type="match status" value="1"/>
</dbReference>
<dbReference type="InterPro" id="IPR013123">
    <property type="entry name" value="SpoU_subst-bd"/>
</dbReference>
<organism evidence="5 6">
    <name type="scientific">Methylocella tundrae</name>
    <dbReference type="NCBI Taxonomy" id="227605"/>
    <lineage>
        <taxon>Bacteria</taxon>
        <taxon>Pseudomonadati</taxon>
        <taxon>Pseudomonadota</taxon>
        <taxon>Alphaproteobacteria</taxon>
        <taxon>Hyphomicrobiales</taxon>
        <taxon>Beijerinckiaceae</taxon>
        <taxon>Methylocella</taxon>
    </lineage>
</organism>
<gene>
    <name evidence="5" type="ORF">MPC4_140094</name>
</gene>
<evidence type="ECO:0000256" key="2">
    <source>
        <dbReference type="ARBA" id="ARBA00022679"/>
    </source>
</evidence>
<dbReference type="GO" id="GO:0005829">
    <property type="term" value="C:cytosol"/>
    <property type="evidence" value="ECO:0007669"/>
    <property type="project" value="TreeGrafter"/>
</dbReference>
<feature type="compositionally biased region" description="Basic and acidic residues" evidence="3">
    <location>
        <begin position="1"/>
        <end position="14"/>
    </location>
</feature>
<dbReference type="EMBL" id="CABFMQ020000046">
    <property type="protein sequence ID" value="VTZ49195.1"/>
    <property type="molecule type" value="Genomic_DNA"/>
</dbReference>
<evidence type="ECO:0000256" key="3">
    <source>
        <dbReference type="SAM" id="MobiDB-lite"/>
    </source>
</evidence>
<dbReference type="SUPFAM" id="SSF55315">
    <property type="entry name" value="L30e-like"/>
    <property type="match status" value="1"/>
</dbReference>
<comment type="caution">
    <text evidence="5">The sequence shown here is derived from an EMBL/GenBank/DDBJ whole genome shotgun (WGS) entry which is preliminary data.</text>
</comment>
<name>A0A8B6M369_METTU</name>
<dbReference type="Proteomes" id="UP000485880">
    <property type="component" value="Unassembled WGS sequence"/>
</dbReference>
<protein>
    <submittedName>
        <fullName evidence="5">RNA methyltransferase, TrmH family, group 3</fullName>
    </submittedName>
</protein>
<dbReference type="GO" id="GO:0032259">
    <property type="term" value="P:methylation"/>
    <property type="evidence" value="ECO:0007669"/>
    <property type="project" value="UniProtKB-KW"/>
</dbReference>
<feature type="region of interest" description="Disordered" evidence="3">
    <location>
        <begin position="1"/>
        <end position="59"/>
    </location>
</feature>
<dbReference type="PANTHER" id="PTHR46429:SF1">
    <property type="entry name" value="23S RRNA (GUANOSINE-2'-O-)-METHYLTRANSFERASE RLMB"/>
    <property type="match status" value="1"/>
</dbReference>
<dbReference type="InterPro" id="IPR004441">
    <property type="entry name" value="rRNA_MeTrfase_TrmH"/>
</dbReference>
<evidence type="ECO:0000259" key="4">
    <source>
        <dbReference type="SMART" id="SM00967"/>
    </source>
</evidence>
<dbReference type="Gene3D" id="3.40.1280.10">
    <property type="match status" value="1"/>
</dbReference>
<sequence length="300" mass="32270">MTRDRIKRFGEKGPARTRPKPPRPPAPETEMARRPDAPRTSAPRVPAGPDVASTNPRAFRRPAPDLMALYGFHAVREALRVRKRRLLDIYATKAAAQKLSADIEAAGLSVHIVEAEDLSRRLGANAVHQGVMLEARPFEPLDISDIESKSGVVLVLDQITDPHNVGAILRTAAAFRVDALVMTERHAPEMTGVLAKAASGGLEHVPIVHVVNLARALESLSDIGYLRVGLDSEGETTLTEAQLTRPLALVLGGEGKGLRRLTRENCDLVARLDMSGPIKSLNVSNACAVALTVAELRLAG</sequence>
<feature type="domain" description="RNA 2-O ribose methyltransferase substrate binding" evidence="4">
    <location>
        <begin position="68"/>
        <end position="141"/>
    </location>
</feature>